<evidence type="ECO:0000313" key="5">
    <source>
        <dbReference type="Proteomes" id="UP000427825"/>
    </source>
</evidence>
<dbReference type="RefSeq" id="WP_100717205.1">
    <property type="nucleotide sequence ID" value="NZ_CAXYLJ010000028.1"/>
</dbReference>
<dbReference type="AlphaFoldDB" id="A0A413MID4"/>
<reference evidence="3 4" key="1">
    <citation type="submission" date="2018-08" db="EMBL/GenBank/DDBJ databases">
        <title>A genome reference for cultivated species of the human gut microbiota.</title>
        <authorList>
            <person name="Zou Y."/>
            <person name="Xue W."/>
            <person name="Luo G."/>
        </authorList>
    </citation>
    <scope>NUCLEOTIDE SEQUENCE [LARGE SCALE GENOMIC DNA]</scope>
    <source>
        <strain evidence="3 4">AM31-16AC</strain>
    </source>
</reference>
<proteinExistence type="predicted"/>
<dbReference type="Proteomes" id="UP000284689">
    <property type="component" value="Unassembled WGS sequence"/>
</dbReference>
<dbReference type="GeneID" id="93100583"/>
<keyword evidence="1" id="KW-0732">Signal</keyword>
<organism evidence="3 4">
    <name type="scientific">Bacteroides caccae</name>
    <dbReference type="NCBI Taxonomy" id="47678"/>
    <lineage>
        <taxon>Bacteria</taxon>
        <taxon>Pseudomonadati</taxon>
        <taxon>Bacteroidota</taxon>
        <taxon>Bacteroidia</taxon>
        <taxon>Bacteroidales</taxon>
        <taxon>Bacteroidaceae</taxon>
        <taxon>Bacteroides</taxon>
    </lineage>
</organism>
<dbReference type="Proteomes" id="UP000427825">
    <property type="component" value="Unassembled WGS sequence"/>
</dbReference>
<evidence type="ECO:0000313" key="3">
    <source>
        <dbReference type="EMBL" id="RHD43151.1"/>
    </source>
</evidence>
<evidence type="ECO:0000313" key="2">
    <source>
        <dbReference type="EMBL" id="KAA5476735.1"/>
    </source>
</evidence>
<accession>A0A413MID4</accession>
<dbReference type="EMBL" id="VVYJ01000006">
    <property type="protein sequence ID" value="KAA5476735.1"/>
    <property type="molecule type" value="Genomic_DNA"/>
</dbReference>
<evidence type="ECO:0000313" key="4">
    <source>
        <dbReference type="Proteomes" id="UP000284689"/>
    </source>
</evidence>
<name>A0A413MID4_9BACE</name>
<comment type="caution">
    <text evidence="3">The sequence shown here is derived from an EMBL/GenBank/DDBJ whole genome shotgun (WGS) entry which is preliminary data.</text>
</comment>
<gene>
    <name evidence="3" type="ORF">DW794_19650</name>
    <name evidence="2" type="ORF">F2Y39_12395</name>
</gene>
<dbReference type="EMBL" id="QSJD01000046">
    <property type="protein sequence ID" value="RHD43151.1"/>
    <property type="molecule type" value="Genomic_DNA"/>
</dbReference>
<evidence type="ECO:0000256" key="1">
    <source>
        <dbReference type="SAM" id="SignalP"/>
    </source>
</evidence>
<feature type="signal peptide" evidence="1">
    <location>
        <begin position="1"/>
        <end position="20"/>
    </location>
</feature>
<protein>
    <submittedName>
        <fullName evidence="3">Uncharacterized protein</fullName>
    </submittedName>
</protein>
<reference evidence="2 5" key="2">
    <citation type="journal article" date="2019" name="Nat. Med.">
        <title>A library of human gut bacterial isolates paired with longitudinal multiomics data enables mechanistic microbiome research.</title>
        <authorList>
            <person name="Poyet M."/>
            <person name="Groussin M."/>
            <person name="Gibbons S.M."/>
            <person name="Avila-Pacheco J."/>
            <person name="Jiang X."/>
            <person name="Kearney S.M."/>
            <person name="Perrotta A.R."/>
            <person name="Berdy B."/>
            <person name="Zhao S."/>
            <person name="Lieberman T.D."/>
            <person name="Swanson P.K."/>
            <person name="Smith M."/>
            <person name="Roesemann S."/>
            <person name="Alexander J.E."/>
            <person name="Rich S.A."/>
            <person name="Livny J."/>
            <person name="Vlamakis H."/>
            <person name="Clish C."/>
            <person name="Bullock K."/>
            <person name="Deik A."/>
            <person name="Scott J."/>
            <person name="Pierce K.A."/>
            <person name="Xavier R.J."/>
            <person name="Alm E.J."/>
        </authorList>
    </citation>
    <scope>NUCLEOTIDE SEQUENCE [LARGE SCALE GENOMIC DNA]</scope>
    <source>
        <strain evidence="2 5">BIOML-A25</strain>
    </source>
</reference>
<sequence length="189" mass="21076">MRKFLIAITLLFVAVINTMAQEHLSFKGIPIEGSMTEFCQKLKTKGFTQLGRDDNVTTFTGDFTGRQATVGVGATDDGKSVHSVVVIFDESSEWNTLVNTYDYYKGLYIRKYGEPSACREHNPSRQDSNISLMYELGQGTVTYASAWNVTGGTIELSIEKAGYSDGVVIIRYRDSQNVETKIQKDLEDI</sequence>
<feature type="chain" id="PRO_5036349562" evidence="1">
    <location>
        <begin position="21"/>
        <end position="189"/>
    </location>
</feature>